<dbReference type="InterPro" id="IPR046347">
    <property type="entry name" value="bZIP_sf"/>
</dbReference>
<accession>A0A8E0VFW7</accession>
<dbReference type="Gene3D" id="1.20.5.170">
    <property type="match status" value="1"/>
</dbReference>
<dbReference type="SUPFAM" id="SSF57959">
    <property type="entry name" value="Leucine zipper domain"/>
    <property type="match status" value="1"/>
</dbReference>
<dbReference type="CDD" id="cd14695">
    <property type="entry name" value="bZIP_HLF"/>
    <property type="match status" value="1"/>
</dbReference>
<evidence type="ECO:0000256" key="5">
    <source>
        <dbReference type="ARBA" id="ARBA00023242"/>
    </source>
</evidence>
<dbReference type="InterPro" id="IPR004827">
    <property type="entry name" value="bZIP"/>
</dbReference>
<sequence>MQGLYGSQAAHLGEFMGSGDSFRAGSFNSIPELALYQSSAGCIGDCSSTYSYGPPVHRVKLQCSPRMPNSVSPYHNQISNSFCFDPTVMSRNPGCGAVLSVANPMPLCDSTQIPFTNEPLATSRSLTTSTTAGRTRSRRRTRSGTQQHLRIEDSKSQDSPLSLSTKSKLGSSEDDSKGAISPCSSSEVHSNTKDDRYLQRRMRNNLAAKRSRDNRKRREDTIAMRASYLEKSNLVLQAQILALKREICMLRGIPFDPNYRARMSETNVTSPEPMAPGFFTSEITNPAAVTLTSSCTLEPATLQTATFMNDMFAEHSVLGQR</sequence>
<dbReference type="EMBL" id="LUCM01009164">
    <property type="protein sequence ID" value="KAA0187370.1"/>
    <property type="molecule type" value="Genomic_DNA"/>
</dbReference>
<dbReference type="Proteomes" id="UP000728185">
    <property type="component" value="Unassembled WGS sequence"/>
</dbReference>
<dbReference type="PANTHER" id="PTHR11988:SF27">
    <property type="entry name" value="GH27708P"/>
    <property type="match status" value="1"/>
</dbReference>
<dbReference type="OrthoDB" id="6022300at2759"/>
<feature type="region of interest" description="Disordered" evidence="6">
    <location>
        <begin position="118"/>
        <end position="219"/>
    </location>
</feature>
<evidence type="ECO:0000256" key="1">
    <source>
        <dbReference type="ARBA" id="ARBA00004123"/>
    </source>
</evidence>
<comment type="caution">
    <text evidence="8">The sequence shown here is derived from an EMBL/GenBank/DDBJ whole genome shotgun (WGS) entry which is preliminary data.</text>
</comment>
<evidence type="ECO:0000256" key="4">
    <source>
        <dbReference type="ARBA" id="ARBA00023163"/>
    </source>
</evidence>
<gene>
    <name evidence="8" type="ORF">FBUS_02844</name>
</gene>
<dbReference type="GO" id="GO:0000981">
    <property type="term" value="F:DNA-binding transcription factor activity, RNA polymerase II-specific"/>
    <property type="evidence" value="ECO:0007669"/>
    <property type="project" value="TreeGrafter"/>
</dbReference>
<evidence type="ECO:0000256" key="6">
    <source>
        <dbReference type="SAM" id="MobiDB-lite"/>
    </source>
</evidence>
<evidence type="ECO:0000259" key="7">
    <source>
        <dbReference type="PROSITE" id="PS50217"/>
    </source>
</evidence>
<proteinExistence type="predicted"/>
<keyword evidence="2" id="KW-0805">Transcription regulation</keyword>
<organism evidence="8 9">
    <name type="scientific">Fasciolopsis buskii</name>
    <dbReference type="NCBI Taxonomy" id="27845"/>
    <lineage>
        <taxon>Eukaryota</taxon>
        <taxon>Metazoa</taxon>
        <taxon>Spiralia</taxon>
        <taxon>Lophotrochozoa</taxon>
        <taxon>Platyhelminthes</taxon>
        <taxon>Trematoda</taxon>
        <taxon>Digenea</taxon>
        <taxon>Plagiorchiida</taxon>
        <taxon>Echinostomata</taxon>
        <taxon>Echinostomatoidea</taxon>
        <taxon>Fasciolidae</taxon>
        <taxon>Fasciolopsis</taxon>
    </lineage>
</organism>
<dbReference type="SMART" id="SM00338">
    <property type="entry name" value="BRLZ"/>
    <property type="match status" value="1"/>
</dbReference>
<dbReference type="PANTHER" id="PTHR11988">
    <property type="entry name" value="THYROTROPH EMBRYONIC FACTOR RELATED"/>
    <property type="match status" value="1"/>
</dbReference>
<feature type="domain" description="BZIP" evidence="7">
    <location>
        <begin position="194"/>
        <end position="251"/>
    </location>
</feature>
<comment type="subcellular location">
    <subcellularLocation>
        <location evidence="1">Nucleus</location>
    </subcellularLocation>
</comment>
<dbReference type="GO" id="GO:0000978">
    <property type="term" value="F:RNA polymerase II cis-regulatory region sequence-specific DNA binding"/>
    <property type="evidence" value="ECO:0007669"/>
    <property type="project" value="TreeGrafter"/>
</dbReference>
<dbReference type="Pfam" id="PF07716">
    <property type="entry name" value="bZIP_2"/>
    <property type="match status" value="1"/>
</dbReference>
<keyword evidence="4" id="KW-0804">Transcription</keyword>
<feature type="compositionally biased region" description="Low complexity" evidence="6">
    <location>
        <begin position="120"/>
        <end position="134"/>
    </location>
</feature>
<dbReference type="PROSITE" id="PS50217">
    <property type="entry name" value="BZIP"/>
    <property type="match status" value="1"/>
</dbReference>
<name>A0A8E0VFW7_9TREM</name>
<feature type="compositionally biased region" description="Low complexity" evidence="6">
    <location>
        <begin position="159"/>
        <end position="170"/>
    </location>
</feature>
<dbReference type="AlphaFoldDB" id="A0A8E0VFW7"/>
<evidence type="ECO:0000313" key="9">
    <source>
        <dbReference type="Proteomes" id="UP000728185"/>
    </source>
</evidence>
<evidence type="ECO:0000256" key="3">
    <source>
        <dbReference type="ARBA" id="ARBA00023125"/>
    </source>
</evidence>
<evidence type="ECO:0000256" key="2">
    <source>
        <dbReference type="ARBA" id="ARBA00023015"/>
    </source>
</evidence>
<keyword evidence="9" id="KW-1185">Reference proteome</keyword>
<keyword evidence="3" id="KW-0238">DNA-binding</keyword>
<evidence type="ECO:0000313" key="8">
    <source>
        <dbReference type="EMBL" id="KAA0187370.1"/>
    </source>
</evidence>
<keyword evidence="5" id="KW-0539">Nucleus</keyword>
<dbReference type="GO" id="GO:0005634">
    <property type="term" value="C:nucleus"/>
    <property type="evidence" value="ECO:0007669"/>
    <property type="project" value="UniProtKB-SubCell"/>
</dbReference>
<reference evidence="8" key="1">
    <citation type="submission" date="2019-05" db="EMBL/GenBank/DDBJ databases">
        <title>Annotation for the trematode Fasciolopsis buski.</title>
        <authorList>
            <person name="Choi Y.-J."/>
        </authorList>
    </citation>
    <scope>NUCLEOTIDE SEQUENCE</scope>
    <source>
        <strain evidence="8">HT</strain>
        <tissue evidence="8">Whole worm</tissue>
    </source>
</reference>
<protein>
    <recommendedName>
        <fullName evidence="7">BZIP domain-containing protein</fullName>
    </recommendedName>
</protein>
<dbReference type="InterPro" id="IPR040223">
    <property type="entry name" value="PAR_bZIP"/>
</dbReference>